<keyword evidence="1" id="KW-0472">Membrane</keyword>
<evidence type="ECO:0000313" key="3">
    <source>
        <dbReference type="Proteomes" id="UP000004910"/>
    </source>
</evidence>
<proteinExistence type="predicted"/>
<dbReference type="STRING" id="428126.CLOSPI_02257"/>
<gene>
    <name evidence="2" type="ORF">CLOSPI_02257</name>
</gene>
<evidence type="ECO:0000256" key="1">
    <source>
        <dbReference type="SAM" id="Phobius"/>
    </source>
</evidence>
<accession>B1C588</accession>
<evidence type="ECO:0000313" key="2">
    <source>
        <dbReference type="EMBL" id="EDS73832.1"/>
    </source>
</evidence>
<dbReference type="HOGENOM" id="CLU_3166581_0_0_9"/>
<comment type="caution">
    <text evidence="2">The sequence shown here is derived from an EMBL/GenBank/DDBJ whole genome shotgun (WGS) entry which is preliminary data.</text>
</comment>
<keyword evidence="3" id="KW-1185">Reference proteome</keyword>
<protein>
    <submittedName>
        <fullName evidence="2">Uncharacterized protein</fullName>
    </submittedName>
</protein>
<name>B1C588_9FIRM</name>
<sequence>MFLISLAIIALVGEFTPFSFISLFMIYVVLKVFLVIIKGLFKRQNLY</sequence>
<reference evidence="2" key="2">
    <citation type="submission" date="2014-06" db="EMBL/GenBank/DDBJ databases">
        <title>Draft genome sequence of Clostridium spiroforme (DSM 1552).</title>
        <authorList>
            <person name="Sudarsanam P."/>
            <person name="Ley R."/>
            <person name="Guruge J."/>
            <person name="Turnbaugh P.J."/>
            <person name="Mahowald M."/>
            <person name="Liep D."/>
            <person name="Gordon J."/>
        </authorList>
    </citation>
    <scope>NUCLEOTIDE SEQUENCE</scope>
    <source>
        <strain evidence="2">DSM 1552</strain>
    </source>
</reference>
<organism evidence="2 3">
    <name type="scientific">Thomasclavelia spiroformis DSM 1552</name>
    <dbReference type="NCBI Taxonomy" id="428126"/>
    <lineage>
        <taxon>Bacteria</taxon>
        <taxon>Bacillati</taxon>
        <taxon>Bacillota</taxon>
        <taxon>Erysipelotrichia</taxon>
        <taxon>Erysipelotrichales</taxon>
        <taxon>Coprobacillaceae</taxon>
        <taxon>Thomasclavelia</taxon>
    </lineage>
</organism>
<dbReference type="Proteomes" id="UP000004910">
    <property type="component" value="Unassembled WGS sequence"/>
</dbReference>
<keyword evidence="1" id="KW-1133">Transmembrane helix</keyword>
<reference evidence="2" key="1">
    <citation type="submission" date="2008-02" db="EMBL/GenBank/DDBJ databases">
        <authorList>
            <person name="Fulton L."/>
            <person name="Clifton S."/>
            <person name="Fulton B."/>
            <person name="Xu J."/>
            <person name="Minx P."/>
            <person name="Pepin K.H."/>
            <person name="Johnson M."/>
            <person name="Thiruvilangam P."/>
            <person name="Bhonagiri V."/>
            <person name="Nash W.E."/>
            <person name="Mardis E.R."/>
            <person name="Wilson R.K."/>
        </authorList>
    </citation>
    <scope>NUCLEOTIDE SEQUENCE [LARGE SCALE GENOMIC DNA]</scope>
    <source>
        <strain evidence="2">DSM 1552</strain>
    </source>
</reference>
<dbReference type="AlphaFoldDB" id="B1C588"/>
<keyword evidence="1" id="KW-0812">Transmembrane</keyword>
<feature type="transmembrane region" description="Helical" evidence="1">
    <location>
        <begin position="20"/>
        <end position="41"/>
    </location>
</feature>
<dbReference type="EMBL" id="ABIK02000015">
    <property type="protein sequence ID" value="EDS73832.1"/>
    <property type="molecule type" value="Genomic_DNA"/>
</dbReference>